<dbReference type="EMBL" id="RYZW01000048">
    <property type="protein sequence ID" value="TDZ55137.1"/>
    <property type="molecule type" value="Genomic_DNA"/>
</dbReference>
<gene>
    <name evidence="1" type="ORF">CTRI78_v005659</name>
</gene>
<dbReference type="STRING" id="5466.A0A4V6QEX4"/>
<accession>A0A4V6QEX4</accession>
<keyword evidence="2" id="KW-1185">Reference proteome</keyword>
<reference evidence="1 2" key="1">
    <citation type="submission" date="2018-12" db="EMBL/GenBank/DDBJ databases">
        <title>Genome sequence and assembly of Colletotrichum trifolii.</title>
        <authorList>
            <person name="Gan P."/>
            <person name="Shirasu K."/>
        </authorList>
    </citation>
    <scope>NUCLEOTIDE SEQUENCE [LARGE SCALE GENOMIC DNA]</scope>
    <source>
        <strain evidence="1 2">543-2</strain>
    </source>
</reference>
<protein>
    <submittedName>
        <fullName evidence="1">Uncharacterized protein</fullName>
    </submittedName>
</protein>
<organism evidence="1 2">
    <name type="scientific">Colletotrichum trifolii</name>
    <dbReference type="NCBI Taxonomy" id="5466"/>
    <lineage>
        <taxon>Eukaryota</taxon>
        <taxon>Fungi</taxon>
        <taxon>Dikarya</taxon>
        <taxon>Ascomycota</taxon>
        <taxon>Pezizomycotina</taxon>
        <taxon>Sordariomycetes</taxon>
        <taxon>Hypocreomycetidae</taxon>
        <taxon>Glomerellales</taxon>
        <taxon>Glomerellaceae</taxon>
        <taxon>Colletotrichum</taxon>
        <taxon>Colletotrichum orbiculare species complex</taxon>
    </lineage>
</organism>
<dbReference type="Proteomes" id="UP000295703">
    <property type="component" value="Unassembled WGS sequence"/>
</dbReference>
<evidence type="ECO:0000313" key="1">
    <source>
        <dbReference type="EMBL" id="TDZ55137.1"/>
    </source>
</evidence>
<sequence length="293" mass="32913">MAEGDFIFGRSGDYVVVSKPKGIVFVEARFKDNHTHTDKGCQQVMALLERELSPDRLDGNTIITLESDLLGTVLYEGVPRDMFHSLRVVEFQGLDPSTIVVPARDVAIKINFYGLSNETPITSDNEERTMLPHAMLDGLWELDYRTCWFFALLSQASRSNLARFLEQCALVVQLPTPTVAHRFSLLRRQFQEFVWLNIITGYDNDLSELPCYAVAKLQYSVRIVAPGSLILALANHIPDDRPFRFVDQMVYRSLPSFLEPSSGSGCSIEVAVDITAKYLNHVLVSGGKDKTPH</sequence>
<comment type="caution">
    <text evidence="1">The sequence shown here is derived from an EMBL/GenBank/DDBJ whole genome shotgun (WGS) entry which is preliminary data.</text>
</comment>
<proteinExistence type="predicted"/>
<name>A0A4V6QEX4_COLTR</name>
<evidence type="ECO:0000313" key="2">
    <source>
        <dbReference type="Proteomes" id="UP000295703"/>
    </source>
</evidence>
<dbReference type="AlphaFoldDB" id="A0A4V6QEX4"/>